<gene>
    <name evidence="2" type="ORF">BMI91_13155</name>
</gene>
<feature type="region of interest" description="Disordered" evidence="1">
    <location>
        <begin position="50"/>
        <end position="71"/>
    </location>
</feature>
<name>A0ABX3MUY8_9RHOB</name>
<dbReference type="Proteomes" id="UP000190787">
    <property type="component" value="Unassembled WGS sequence"/>
</dbReference>
<organism evidence="2 3">
    <name type="scientific">Thioclava sediminum</name>
    <dbReference type="NCBI Taxonomy" id="1915319"/>
    <lineage>
        <taxon>Bacteria</taxon>
        <taxon>Pseudomonadati</taxon>
        <taxon>Pseudomonadota</taxon>
        <taxon>Alphaproteobacteria</taxon>
        <taxon>Rhodobacterales</taxon>
        <taxon>Paracoccaceae</taxon>
        <taxon>Thioclava</taxon>
    </lineage>
</organism>
<accession>A0ABX3MUY8</accession>
<evidence type="ECO:0000313" key="2">
    <source>
        <dbReference type="EMBL" id="OOY23436.1"/>
    </source>
</evidence>
<protein>
    <submittedName>
        <fullName evidence="2">Uncharacterized protein</fullName>
    </submittedName>
</protein>
<sequence>MTNNEPNARHPLGQYRELIEPTTEKLRALHRAGVEVIASADGLTFWTVAAPADAGPQPDDPAPPDGGIQIG</sequence>
<keyword evidence="3" id="KW-1185">Reference proteome</keyword>
<evidence type="ECO:0000313" key="3">
    <source>
        <dbReference type="Proteomes" id="UP000190787"/>
    </source>
</evidence>
<dbReference type="EMBL" id="MPZV01000003">
    <property type="protein sequence ID" value="OOY23436.1"/>
    <property type="molecule type" value="Genomic_DNA"/>
</dbReference>
<comment type="caution">
    <text evidence="2">The sequence shown here is derived from an EMBL/GenBank/DDBJ whole genome shotgun (WGS) entry which is preliminary data.</text>
</comment>
<proteinExistence type="predicted"/>
<dbReference type="RefSeq" id="WP_078605290.1">
    <property type="nucleotide sequence ID" value="NZ_MPZV01000003.1"/>
</dbReference>
<reference evidence="2 3" key="1">
    <citation type="submission" date="2016-11" db="EMBL/GenBank/DDBJ databases">
        <title>A multilocus sequence analysis scheme for characterization of bacteria in the genus Thioclava.</title>
        <authorList>
            <person name="Liu Y."/>
            <person name="Shao Z."/>
        </authorList>
    </citation>
    <scope>NUCLEOTIDE SEQUENCE [LARGE SCALE GENOMIC DNA]</scope>
    <source>
        <strain evidence="2 3">TAW-CT134</strain>
    </source>
</reference>
<evidence type="ECO:0000256" key="1">
    <source>
        <dbReference type="SAM" id="MobiDB-lite"/>
    </source>
</evidence>